<feature type="region of interest" description="Disordered" evidence="1">
    <location>
        <begin position="25"/>
        <end position="46"/>
    </location>
</feature>
<dbReference type="SUPFAM" id="SSF56112">
    <property type="entry name" value="Protein kinase-like (PK-like)"/>
    <property type="match status" value="1"/>
</dbReference>
<dbReference type="Pfam" id="PF07714">
    <property type="entry name" value="PK_Tyr_Ser-Thr"/>
    <property type="match status" value="2"/>
</dbReference>
<dbReference type="InterPro" id="IPR011009">
    <property type="entry name" value="Kinase-like_dom_sf"/>
</dbReference>
<gene>
    <name evidence="3" type="ORF">JRO89_XS08G0163100</name>
</gene>
<feature type="compositionally biased region" description="Basic residues" evidence="1">
    <location>
        <begin position="495"/>
        <end position="506"/>
    </location>
</feature>
<feature type="domain" description="Protein kinase" evidence="2">
    <location>
        <begin position="68"/>
        <end position="443"/>
    </location>
</feature>
<dbReference type="EMBL" id="JAFEMO010000008">
    <property type="protein sequence ID" value="KAH7566444.1"/>
    <property type="molecule type" value="Genomic_DNA"/>
</dbReference>
<dbReference type="PANTHER" id="PTHR44329">
    <property type="entry name" value="SERINE/THREONINE-PROTEIN KINASE TNNI3K-RELATED"/>
    <property type="match status" value="1"/>
</dbReference>
<evidence type="ECO:0000256" key="1">
    <source>
        <dbReference type="SAM" id="MobiDB-lite"/>
    </source>
</evidence>
<feature type="region of interest" description="Disordered" evidence="1">
    <location>
        <begin position="466"/>
        <end position="506"/>
    </location>
</feature>
<evidence type="ECO:0000259" key="2">
    <source>
        <dbReference type="PROSITE" id="PS50011"/>
    </source>
</evidence>
<proteinExistence type="predicted"/>
<accession>A0ABQ8HQ82</accession>
<reference evidence="3 4" key="1">
    <citation type="submission" date="2021-02" db="EMBL/GenBank/DDBJ databases">
        <title>Plant Genome Project.</title>
        <authorList>
            <person name="Zhang R.-G."/>
        </authorList>
    </citation>
    <scope>NUCLEOTIDE SEQUENCE [LARGE SCALE GENOMIC DNA]</scope>
    <source>
        <tissue evidence="3">Leaves</tissue>
    </source>
</reference>
<keyword evidence="4" id="KW-1185">Reference proteome</keyword>
<dbReference type="Gene3D" id="1.10.510.10">
    <property type="entry name" value="Transferase(Phosphotransferase) domain 1"/>
    <property type="match status" value="1"/>
</dbReference>
<dbReference type="Proteomes" id="UP000827721">
    <property type="component" value="Unassembled WGS sequence"/>
</dbReference>
<dbReference type="CDD" id="cd13999">
    <property type="entry name" value="STKc_MAP3K-like"/>
    <property type="match status" value="1"/>
</dbReference>
<dbReference type="PANTHER" id="PTHR44329:SF84">
    <property type="entry name" value="PROTEIN KINASE LIKE PROTEIN"/>
    <property type="match status" value="1"/>
</dbReference>
<protein>
    <recommendedName>
        <fullName evidence="2">Protein kinase domain-containing protein</fullName>
    </recommendedName>
</protein>
<name>A0ABQ8HQ82_9ROSI</name>
<organism evidence="3 4">
    <name type="scientific">Xanthoceras sorbifolium</name>
    <dbReference type="NCBI Taxonomy" id="99658"/>
    <lineage>
        <taxon>Eukaryota</taxon>
        <taxon>Viridiplantae</taxon>
        <taxon>Streptophyta</taxon>
        <taxon>Embryophyta</taxon>
        <taxon>Tracheophyta</taxon>
        <taxon>Spermatophyta</taxon>
        <taxon>Magnoliopsida</taxon>
        <taxon>eudicotyledons</taxon>
        <taxon>Gunneridae</taxon>
        <taxon>Pentapetalae</taxon>
        <taxon>rosids</taxon>
        <taxon>malvids</taxon>
        <taxon>Sapindales</taxon>
        <taxon>Sapindaceae</taxon>
        <taxon>Xanthoceroideae</taxon>
        <taxon>Xanthoceras</taxon>
    </lineage>
</organism>
<dbReference type="InterPro" id="IPR051681">
    <property type="entry name" value="Ser/Thr_Kinases-Pseudokinases"/>
</dbReference>
<dbReference type="SMART" id="SM00220">
    <property type="entry name" value="S_TKc"/>
    <property type="match status" value="1"/>
</dbReference>
<comment type="caution">
    <text evidence="3">The sequence shown here is derived from an EMBL/GenBank/DDBJ whole genome shotgun (WGS) entry which is preliminary data.</text>
</comment>
<sequence length="525" mass="59677">MQEKRASVMAGRVYINDEEYFDFSLPESPEDHTLAPPRSTTYEADDDEEDNSFVFRIEDSVLVDPRHVMVGRMIGEGSYSVVHQGVLITLPALEFWVVLVMAKPFCGFSMINEFHDVAVWHVELRYQCSKVGGCGAGRPQEGKINYSIGFGRHSAGIFEVNFLGVNRKKLMQCYKDNPVAVKIVQPSKTSAVSREHKAKFQREVNLLARMKHENILRLVGASVEPAMIILTELVRGETLQKFLWNSRPGRLDMKVSLSLGLGISRAMEYLHANGIIHRDLKPSNQLYFCRRYLVVVVELFTDLPLFVSGNILLTEDTMEIKLADFGLAREEIMDEMTCEAGTYRWMAPELFSRDPIPNGVKKHYDHKVDVYSFAIVMWELVTNKIPFKGRDNITIAYAAAKNERPSLENLPEDIVALLQSCWAEDPKVRPEFSEITVTLTKILEKLCPTESIPTDTDVVEVEAEDAVETEDSKSNVQEDSLAANHVRNETDKKRKTDKKSKTEKKKKGRIILNRFLKCLGHCFSF</sequence>
<dbReference type="InterPro" id="IPR001245">
    <property type="entry name" value="Ser-Thr/Tyr_kinase_cat_dom"/>
</dbReference>
<evidence type="ECO:0000313" key="3">
    <source>
        <dbReference type="EMBL" id="KAH7566444.1"/>
    </source>
</evidence>
<dbReference type="InterPro" id="IPR000719">
    <property type="entry name" value="Prot_kinase_dom"/>
</dbReference>
<evidence type="ECO:0000313" key="4">
    <source>
        <dbReference type="Proteomes" id="UP000827721"/>
    </source>
</evidence>
<dbReference type="PROSITE" id="PS50011">
    <property type="entry name" value="PROTEIN_KINASE_DOM"/>
    <property type="match status" value="1"/>
</dbReference>